<dbReference type="PROSITE" id="PS01164">
    <property type="entry name" value="COPPER_AMINE_OXID_1"/>
    <property type="match status" value="1"/>
</dbReference>
<feature type="compositionally biased region" description="Basic and acidic residues" evidence="9">
    <location>
        <begin position="330"/>
        <end position="343"/>
    </location>
</feature>
<evidence type="ECO:0000256" key="8">
    <source>
        <dbReference type="RuleBase" id="RU000672"/>
    </source>
</evidence>
<keyword evidence="5 8" id="KW-0801">TPQ</keyword>
<gene>
    <name evidence="12" type="ORF">ACFQ07_22870</name>
</gene>
<reference evidence="13" key="1">
    <citation type="journal article" date="2019" name="Int. J. Syst. Evol. Microbiol.">
        <title>The Global Catalogue of Microorganisms (GCM) 10K type strain sequencing project: providing services to taxonomists for standard genome sequencing and annotation.</title>
        <authorList>
            <consortium name="The Broad Institute Genomics Platform"/>
            <consortium name="The Broad Institute Genome Sequencing Center for Infectious Disease"/>
            <person name="Wu L."/>
            <person name="Ma J."/>
        </authorList>
    </citation>
    <scope>NUCLEOTIDE SEQUENCE [LARGE SCALE GENOMIC DNA]</scope>
    <source>
        <strain evidence="13">JCM 31696</strain>
    </source>
</reference>
<feature type="region of interest" description="Disordered" evidence="9">
    <location>
        <begin position="330"/>
        <end position="349"/>
    </location>
</feature>
<keyword evidence="7 8" id="KW-0186">Copper</keyword>
<dbReference type="InterPro" id="IPR036460">
    <property type="entry name" value="Cu_amine_oxidase_C_sf"/>
</dbReference>
<evidence type="ECO:0000256" key="6">
    <source>
        <dbReference type="ARBA" id="ARBA00023002"/>
    </source>
</evidence>
<keyword evidence="6 8" id="KW-0560">Oxidoreductase</keyword>
<keyword evidence="13" id="KW-1185">Reference proteome</keyword>
<dbReference type="EMBL" id="JBHTIR010003374">
    <property type="protein sequence ID" value="MFD0855102.1"/>
    <property type="molecule type" value="Genomic_DNA"/>
</dbReference>
<dbReference type="PANTHER" id="PTHR10638">
    <property type="entry name" value="COPPER AMINE OXIDASE"/>
    <property type="match status" value="1"/>
</dbReference>
<feature type="non-terminal residue" evidence="12">
    <location>
        <position position="349"/>
    </location>
</feature>
<dbReference type="SUPFAM" id="SSF49998">
    <property type="entry name" value="Amine oxidase catalytic domain"/>
    <property type="match status" value="1"/>
</dbReference>
<name>A0ABW3CM94_9ACTN</name>
<evidence type="ECO:0000256" key="4">
    <source>
        <dbReference type="ARBA" id="ARBA00022723"/>
    </source>
</evidence>
<evidence type="ECO:0000256" key="3">
    <source>
        <dbReference type="ARBA" id="ARBA00011738"/>
    </source>
</evidence>
<comment type="cofactor">
    <cofactor evidence="8">
        <name>Cu cation</name>
        <dbReference type="ChEBI" id="CHEBI:23378"/>
    </cofactor>
    <text evidence="8">Contains 1 topaquinone per subunit.</text>
</comment>
<comment type="similarity">
    <text evidence="2 8">Belongs to the copper/topaquinone oxidase family.</text>
</comment>
<feature type="transmembrane region" description="Helical" evidence="10">
    <location>
        <begin position="223"/>
        <end position="243"/>
    </location>
</feature>
<dbReference type="PANTHER" id="PTHR10638:SF86">
    <property type="entry name" value="COPPER AMINE OXIDASE 1-RELATED"/>
    <property type="match status" value="1"/>
</dbReference>
<dbReference type="Proteomes" id="UP001597083">
    <property type="component" value="Unassembled WGS sequence"/>
</dbReference>
<dbReference type="EC" id="1.4.3.-" evidence="8"/>
<keyword evidence="10" id="KW-1133">Transmembrane helix</keyword>
<evidence type="ECO:0000256" key="2">
    <source>
        <dbReference type="ARBA" id="ARBA00007983"/>
    </source>
</evidence>
<evidence type="ECO:0000259" key="11">
    <source>
        <dbReference type="Pfam" id="PF01179"/>
    </source>
</evidence>
<comment type="subunit">
    <text evidence="3">Homodimer.</text>
</comment>
<dbReference type="InterPro" id="IPR016182">
    <property type="entry name" value="Cu_amine_oxidase_N-reg"/>
</dbReference>
<dbReference type="InterPro" id="IPR015798">
    <property type="entry name" value="Cu_amine_oxidase_C"/>
</dbReference>
<dbReference type="Gene3D" id="2.70.98.20">
    <property type="entry name" value="Copper amine oxidase, catalytic domain"/>
    <property type="match status" value="1"/>
</dbReference>
<comment type="PTM">
    <text evidence="8">Topaquinone (TPQ) is generated by copper-dependent autoxidation of a specific tyrosyl residue.</text>
</comment>
<evidence type="ECO:0000256" key="7">
    <source>
        <dbReference type="ARBA" id="ARBA00023008"/>
    </source>
</evidence>
<dbReference type="Gene3D" id="3.10.450.40">
    <property type="match status" value="1"/>
</dbReference>
<organism evidence="12 13">
    <name type="scientific">Actinomadura adrarensis</name>
    <dbReference type="NCBI Taxonomy" id="1819600"/>
    <lineage>
        <taxon>Bacteria</taxon>
        <taxon>Bacillati</taxon>
        <taxon>Actinomycetota</taxon>
        <taxon>Actinomycetes</taxon>
        <taxon>Streptosporangiales</taxon>
        <taxon>Thermomonosporaceae</taxon>
        <taxon>Actinomadura</taxon>
    </lineage>
</organism>
<protein>
    <recommendedName>
        <fullName evidence="8">Amine oxidase</fullName>
        <ecNumber evidence="8">1.4.3.-</ecNumber>
    </recommendedName>
</protein>
<keyword evidence="10" id="KW-0812">Transmembrane</keyword>
<evidence type="ECO:0000256" key="9">
    <source>
        <dbReference type="SAM" id="MobiDB-lite"/>
    </source>
</evidence>
<proteinExistence type="inferred from homology"/>
<evidence type="ECO:0000256" key="5">
    <source>
        <dbReference type="ARBA" id="ARBA00022772"/>
    </source>
</evidence>
<evidence type="ECO:0000313" key="13">
    <source>
        <dbReference type="Proteomes" id="UP001597083"/>
    </source>
</evidence>
<keyword evidence="10" id="KW-0472">Membrane</keyword>
<comment type="cofactor">
    <cofactor evidence="1">
        <name>Cu cation</name>
        <dbReference type="ChEBI" id="CHEBI:23378"/>
    </cofactor>
</comment>
<sequence>ASEKGRRLARVLAHVQPTPESMPYAYPIDGLVAFVDLIERRVVEIIDTGAHPIPDEDGDYHTRTEYRTTQKPIEITQPEGPSFTVDGNVVRWENWSLRLGYDMREGLVLHQIAFDDGGRSRPIVYRASVAEMVVPYGDPSPVRYWQNYFDTGEYLLGKLANSLELGCDCLGEITYVDVTVADDHGRPRVLPNAICMHEEDAGVLWKHTESANRSKEVRRQRRLVISFFVTVGNYDYGFYWYLYLDGTIELEAKATGIVFTGVYDDRARPYTSQVAPGLAAPYHQHLFSARLDMMVDGTRNAVDEVDAVAFPMGEGNPHGNAFGRAVTRLRTESEAQRDADPSRGRVWHV</sequence>
<dbReference type="InterPro" id="IPR000269">
    <property type="entry name" value="Cu_amine_oxidase"/>
</dbReference>
<feature type="non-terminal residue" evidence="12">
    <location>
        <position position="1"/>
    </location>
</feature>
<feature type="domain" description="Copper amine oxidase catalytic" evidence="11">
    <location>
        <begin position="73"/>
        <end position="349"/>
    </location>
</feature>
<dbReference type="SUPFAM" id="SSF54416">
    <property type="entry name" value="Amine oxidase N-terminal region"/>
    <property type="match status" value="1"/>
</dbReference>
<dbReference type="InterPro" id="IPR049948">
    <property type="entry name" value="Cu_Am_ox_TPQ-bd"/>
</dbReference>
<dbReference type="Pfam" id="PF01179">
    <property type="entry name" value="Cu_amine_oxid"/>
    <property type="match status" value="1"/>
</dbReference>
<accession>A0ABW3CM94</accession>
<keyword evidence="4 8" id="KW-0479">Metal-binding</keyword>
<evidence type="ECO:0000256" key="10">
    <source>
        <dbReference type="SAM" id="Phobius"/>
    </source>
</evidence>
<comment type="caution">
    <text evidence="12">The sequence shown here is derived from an EMBL/GenBank/DDBJ whole genome shotgun (WGS) entry which is preliminary data.</text>
</comment>
<evidence type="ECO:0000256" key="1">
    <source>
        <dbReference type="ARBA" id="ARBA00001935"/>
    </source>
</evidence>
<evidence type="ECO:0000313" key="12">
    <source>
        <dbReference type="EMBL" id="MFD0855102.1"/>
    </source>
</evidence>